<evidence type="ECO:0000313" key="3">
    <source>
        <dbReference type="Proteomes" id="UP000291116"/>
    </source>
</evidence>
<dbReference type="AlphaFoldDB" id="A0A448Z5T0"/>
<sequence length="135" mass="15975">MHWVRSSFRSLESSTQNRTNPAPARRQRAVAPRRMLGDSPTTPNRSFLRTGYTARSHGFVVEEFRPVFLRGRRGNICYCRRMGPFQRSVNLGIIQAHRLYQVAQPDKWDKERQIRTDLCPHSIYHRLNIDLHFLR</sequence>
<dbReference type="EMBL" id="CAACVS010000125">
    <property type="protein sequence ID" value="VEU37395.1"/>
    <property type="molecule type" value="Genomic_DNA"/>
</dbReference>
<gene>
    <name evidence="2" type="ORF">PSNMU_V1.4_AUG-EV-PASAV3_0041950</name>
</gene>
<organism evidence="2 3">
    <name type="scientific">Pseudo-nitzschia multistriata</name>
    <dbReference type="NCBI Taxonomy" id="183589"/>
    <lineage>
        <taxon>Eukaryota</taxon>
        <taxon>Sar</taxon>
        <taxon>Stramenopiles</taxon>
        <taxon>Ochrophyta</taxon>
        <taxon>Bacillariophyta</taxon>
        <taxon>Bacillariophyceae</taxon>
        <taxon>Bacillariophycidae</taxon>
        <taxon>Bacillariales</taxon>
        <taxon>Bacillariaceae</taxon>
        <taxon>Pseudo-nitzschia</taxon>
    </lineage>
</organism>
<protein>
    <submittedName>
        <fullName evidence="2">Uncharacterized protein</fullName>
    </submittedName>
</protein>
<name>A0A448Z5T0_9STRA</name>
<keyword evidence="3" id="KW-1185">Reference proteome</keyword>
<evidence type="ECO:0000256" key="1">
    <source>
        <dbReference type="SAM" id="MobiDB-lite"/>
    </source>
</evidence>
<evidence type="ECO:0000313" key="2">
    <source>
        <dbReference type="EMBL" id="VEU37395.1"/>
    </source>
</evidence>
<reference evidence="2 3" key="1">
    <citation type="submission" date="2019-01" db="EMBL/GenBank/DDBJ databases">
        <authorList>
            <person name="Ferrante I. M."/>
        </authorList>
    </citation>
    <scope>NUCLEOTIDE SEQUENCE [LARGE SCALE GENOMIC DNA]</scope>
    <source>
        <strain evidence="2 3">B856</strain>
    </source>
</reference>
<dbReference type="Proteomes" id="UP000291116">
    <property type="component" value="Unassembled WGS sequence"/>
</dbReference>
<proteinExistence type="predicted"/>
<feature type="region of interest" description="Disordered" evidence="1">
    <location>
        <begin position="1"/>
        <end position="47"/>
    </location>
</feature>
<accession>A0A448Z5T0</accession>
<feature type="compositionally biased region" description="Polar residues" evidence="1">
    <location>
        <begin position="7"/>
        <end position="20"/>
    </location>
</feature>
<feature type="compositionally biased region" description="Low complexity" evidence="1">
    <location>
        <begin position="21"/>
        <end position="34"/>
    </location>
</feature>